<dbReference type="PANTHER" id="PTHR11552">
    <property type="entry name" value="GLUCOSE-METHANOL-CHOLINE GMC OXIDOREDUCTASE"/>
    <property type="match status" value="1"/>
</dbReference>
<evidence type="ECO:0000259" key="5">
    <source>
        <dbReference type="Pfam" id="PF05199"/>
    </source>
</evidence>
<evidence type="ECO:0000313" key="7">
    <source>
        <dbReference type="Proteomes" id="UP000191522"/>
    </source>
</evidence>
<protein>
    <recommendedName>
        <fullName evidence="5">Glucose-methanol-choline oxidoreductase C-terminal domain-containing protein</fullName>
    </recommendedName>
</protein>
<dbReference type="InterPro" id="IPR012132">
    <property type="entry name" value="GMC_OxRdtase"/>
</dbReference>
<reference evidence="7" key="1">
    <citation type="journal article" date="2017" name="Nat. Microbiol.">
        <title>Global analysis of biosynthetic gene clusters reveals vast potential of secondary metabolite production in Penicillium species.</title>
        <authorList>
            <person name="Nielsen J.C."/>
            <person name="Grijseels S."/>
            <person name="Prigent S."/>
            <person name="Ji B."/>
            <person name="Dainat J."/>
            <person name="Nielsen K.F."/>
            <person name="Frisvad J.C."/>
            <person name="Workman M."/>
            <person name="Nielsen J."/>
        </authorList>
    </citation>
    <scope>NUCLEOTIDE SEQUENCE [LARGE SCALE GENOMIC DNA]</scope>
    <source>
        <strain evidence="7">IBT 11843</strain>
    </source>
</reference>
<dbReference type="InterPro" id="IPR007867">
    <property type="entry name" value="GMC_OxRtase_C"/>
</dbReference>
<evidence type="ECO:0000256" key="1">
    <source>
        <dbReference type="ARBA" id="ARBA00004191"/>
    </source>
</evidence>
<keyword evidence="3" id="KW-0134">Cell wall</keyword>
<evidence type="ECO:0000256" key="2">
    <source>
        <dbReference type="ARBA" id="ARBA00010790"/>
    </source>
</evidence>
<dbReference type="OrthoDB" id="269227at2759"/>
<dbReference type="Proteomes" id="UP000191522">
    <property type="component" value="Unassembled WGS sequence"/>
</dbReference>
<feature type="domain" description="Glucose-methanol-choline oxidoreductase C-terminal" evidence="5">
    <location>
        <begin position="117"/>
        <end position="247"/>
    </location>
</feature>
<evidence type="ECO:0000256" key="4">
    <source>
        <dbReference type="SAM" id="MobiDB-lite"/>
    </source>
</evidence>
<dbReference type="EMBL" id="MDYL01000001">
    <property type="protein sequence ID" value="OQD78495.1"/>
    <property type="molecule type" value="Genomic_DNA"/>
</dbReference>
<dbReference type="InterPro" id="IPR036188">
    <property type="entry name" value="FAD/NAD-bd_sf"/>
</dbReference>
<dbReference type="Gene3D" id="3.30.560.10">
    <property type="entry name" value="Glucose Oxidase, domain 3"/>
    <property type="match status" value="1"/>
</dbReference>
<dbReference type="AlphaFoldDB" id="A0A1V6PN97"/>
<dbReference type="SUPFAM" id="SSF54373">
    <property type="entry name" value="FAD-linked reductases, C-terminal domain"/>
    <property type="match status" value="1"/>
</dbReference>
<accession>A0A1V6PN97</accession>
<dbReference type="GO" id="GO:0016614">
    <property type="term" value="F:oxidoreductase activity, acting on CH-OH group of donors"/>
    <property type="evidence" value="ECO:0007669"/>
    <property type="project" value="InterPro"/>
</dbReference>
<feature type="region of interest" description="Disordered" evidence="4">
    <location>
        <begin position="1"/>
        <end position="26"/>
    </location>
</feature>
<dbReference type="SUPFAM" id="SSF51905">
    <property type="entry name" value="FAD/NAD(P)-binding domain"/>
    <property type="match status" value="1"/>
</dbReference>
<comment type="subcellular location">
    <subcellularLocation>
        <location evidence="1">Secreted</location>
        <location evidence="1">Cell wall</location>
    </subcellularLocation>
</comment>
<keyword evidence="7" id="KW-1185">Reference proteome</keyword>
<keyword evidence="3" id="KW-0964">Secreted</keyword>
<dbReference type="Pfam" id="PF05199">
    <property type="entry name" value="GMC_oxred_C"/>
    <property type="match status" value="1"/>
</dbReference>
<sequence length="340" mass="37519">MGRNPLLNPLHYATPQLPNSEQDHQSRALPPDALLKAMITVCIFLCCSSANIMFSRSLLRNPIKALPALLQWKLFGTGPLTSNVELIAVPLSFVHHGEELPVDAEGVLTIGPIHLRPLSSGTISLKSRDAFEPPIIDPKYLSDESNNDVKALVVGLRVTLRLIRTSPLQRYLEPVPVNDDPTSYWWPYSSSDIEKISDEDLIRFLKEKAFTLYHPVGSARMGPDRATSVVDLQCKVHGVKGLRVMDAMIRRCIVEARKVKVDLHLRVASETPEREVRDLVDWPTATSQPAVGGVVLAGQDEINVDRTLQVAHRGTAHLPLETLSSDCWARGKAAGTVDNT</sequence>
<proteinExistence type="inferred from homology"/>
<gene>
    <name evidence="6" type="ORF">PENDEC_c001G06292</name>
</gene>
<evidence type="ECO:0000313" key="6">
    <source>
        <dbReference type="EMBL" id="OQD78495.1"/>
    </source>
</evidence>
<comment type="similarity">
    <text evidence="2">Belongs to the GMC oxidoreductase family.</text>
</comment>
<evidence type="ECO:0000256" key="3">
    <source>
        <dbReference type="ARBA" id="ARBA00022512"/>
    </source>
</evidence>
<organism evidence="6 7">
    <name type="scientific">Penicillium decumbens</name>
    <dbReference type="NCBI Taxonomy" id="69771"/>
    <lineage>
        <taxon>Eukaryota</taxon>
        <taxon>Fungi</taxon>
        <taxon>Dikarya</taxon>
        <taxon>Ascomycota</taxon>
        <taxon>Pezizomycotina</taxon>
        <taxon>Eurotiomycetes</taxon>
        <taxon>Eurotiomycetidae</taxon>
        <taxon>Eurotiales</taxon>
        <taxon>Aspergillaceae</taxon>
        <taxon>Penicillium</taxon>
    </lineage>
</organism>
<dbReference type="STRING" id="69771.A0A1V6PN97"/>
<dbReference type="Gene3D" id="3.50.50.60">
    <property type="entry name" value="FAD/NAD(P)-binding domain"/>
    <property type="match status" value="1"/>
</dbReference>
<comment type="caution">
    <text evidence="6">The sequence shown here is derived from an EMBL/GenBank/DDBJ whole genome shotgun (WGS) entry which is preliminary data.</text>
</comment>
<name>A0A1V6PN97_PENDC</name>
<dbReference type="GO" id="GO:0050660">
    <property type="term" value="F:flavin adenine dinucleotide binding"/>
    <property type="evidence" value="ECO:0007669"/>
    <property type="project" value="InterPro"/>
</dbReference>
<dbReference type="PANTHER" id="PTHR11552:SF147">
    <property type="entry name" value="CHOLINE DEHYDROGENASE, MITOCHONDRIAL"/>
    <property type="match status" value="1"/>
</dbReference>